<keyword evidence="1" id="KW-1015">Disulfide bond</keyword>
<dbReference type="Proteomes" id="UP001260534">
    <property type="component" value="Unassembled WGS sequence"/>
</dbReference>
<feature type="signal peptide" evidence="2">
    <location>
        <begin position="1"/>
        <end position="18"/>
    </location>
</feature>
<organism evidence="4 5">
    <name type="scientific">Xanthomonas hawaiiensis</name>
    <dbReference type="NCBI Taxonomy" id="3003247"/>
    <lineage>
        <taxon>Bacteria</taxon>
        <taxon>Pseudomonadati</taxon>
        <taxon>Pseudomonadota</taxon>
        <taxon>Gammaproteobacteria</taxon>
        <taxon>Lysobacterales</taxon>
        <taxon>Lysobacteraceae</taxon>
        <taxon>Xanthomonas</taxon>
    </lineage>
</organism>
<proteinExistence type="predicted"/>
<dbReference type="PRINTS" id="PR00722">
    <property type="entry name" value="CHYMOTRYPSIN"/>
</dbReference>
<dbReference type="RefSeq" id="WP_209231610.1">
    <property type="nucleotide sequence ID" value="NZ_JAGHXG010000019.1"/>
</dbReference>
<keyword evidence="5" id="KW-1185">Reference proteome</keyword>
<evidence type="ECO:0000313" key="4">
    <source>
        <dbReference type="EMBL" id="MDS9992423.1"/>
    </source>
</evidence>
<feature type="chain" id="PRO_5045803671" evidence="2">
    <location>
        <begin position="19"/>
        <end position="299"/>
    </location>
</feature>
<dbReference type="InterPro" id="IPR001254">
    <property type="entry name" value="Trypsin_dom"/>
</dbReference>
<evidence type="ECO:0000259" key="3">
    <source>
        <dbReference type="PROSITE" id="PS50240"/>
    </source>
</evidence>
<evidence type="ECO:0000256" key="2">
    <source>
        <dbReference type="SAM" id="SignalP"/>
    </source>
</evidence>
<dbReference type="EC" id="3.4.21.-" evidence="4"/>
<keyword evidence="2" id="KW-0732">Signal</keyword>
<gene>
    <name evidence="4" type="ORF">PNQ69_06545</name>
</gene>
<evidence type="ECO:0000313" key="5">
    <source>
        <dbReference type="Proteomes" id="UP001260534"/>
    </source>
</evidence>
<dbReference type="InterPro" id="IPR009003">
    <property type="entry name" value="Peptidase_S1_PA"/>
</dbReference>
<dbReference type="PANTHER" id="PTHR24250:SF50">
    <property type="entry name" value="PEPTIDASE S1 DOMAIN-CONTAINING PROTEIN"/>
    <property type="match status" value="1"/>
</dbReference>
<sequence>MKWIVACCLLAVSTAAGAVVVRADVEETRYRMPAAAFPALVDLPGEGHGVLIAPQWVVTAAHAAPMQMSGMDQDVSIGGVAYRIKRVVLHPGYRKPADALVQEALTTHDFSRLYAALGAADDIALIELAAPVPGVAPVALYRGDGEVGMTAELIGKGTTGDGKTGQDPHGAHRGVLRHAFNTIVGADPRYLSYRFDAPPSALPLEGITGSGDSGGPLLIGEGDARQLIGLASWGNYPPDHPFWATWSADRPFVQGLYGQIVHAVRVSRYLPWMTQVMATSLDDTSSPSTTPAHAHDAAR</sequence>
<protein>
    <submittedName>
        <fullName evidence="4">Trypsin-like serine protease</fullName>
        <ecNumber evidence="4">3.4.21.-</ecNumber>
    </submittedName>
</protein>
<dbReference type="PANTHER" id="PTHR24250">
    <property type="entry name" value="CHYMOTRYPSIN-RELATED"/>
    <property type="match status" value="1"/>
</dbReference>
<feature type="domain" description="Peptidase S1" evidence="3">
    <location>
        <begin position="20"/>
        <end position="278"/>
    </location>
</feature>
<dbReference type="SMART" id="SM00020">
    <property type="entry name" value="Tryp_SPc"/>
    <property type="match status" value="1"/>
</dbReference>
<name>A0ABU2I439_9XANT</name>
<dbReference type="EMBL" id="JAQMHB010000001">
    <property type="protein sequence ID" value="MDS9992423.1"/>
    <property type="molecule type" value="Genomic_DNA"/>
</dbReference>
<dbReference type="InterPro" id="IPR043504">
    <property type="entry name" value="Peptidase_S1_PA_chymotrypsin"/>
</dbReference>
<accession>A0ABU2I439</accession>
<dbReference type="InterPro" id="IPR001314">
    <property type="entry name" value="Peptidase_S1A"/>
</dbReference>
<dbReference type="GO" id="GO:0016787">
    <property type="term" value="F:hydrolase activity"/>
    <property type="evidence" value="ECO:0007669"/>
    <property type="project" value="UniProtKB-KW"/>
</dbReference>
<reference evidence="4 5" key="1">
    <citation type="submission" date="2023-01" db="EMBL/GenBank/DDBJ databases">
        <title>Xanthomonas hawaiianensis sp. nov. isolated from Araceae family in Hawaii.</title>
        <authorList>
            <person name="Chunag S.-C."/>
            <person name="Dobhal S."/>
            <person name="Alvarez A."/>
            <person name="Arif M."/>
        </authorList>
    </citation>
    <scope>NUCLEOTIDE SEQUENCE [LARGE SCALE GENOMIC DNA]</scope>
    <source>
        <strain evidence="4 5">A2111</strain>
    </source>
</reference>
<dbReference type="Pfam" id="PF00089">
    <property type="entry name" value="Trypsin"/>
    <property type="match status" value="1"/>
</dbReference>
<dbReference type="PROSITE" id="PS50240">
    <property type="entry name" value="TRYPSIN_DOM"/>
    <property type="match status" value="1"/>
</dbReference>
<dbReference type="SUPFAM" id="SSF50494">
    <property type="entry name" value="Trypsin-like serine proteases"/>
    <property type="match status" value="1"/>
</dbReference>
<dbReference type="Gene3D" id="2.40.10.10">
    <property type="entry name" value="Trypsin-like serine proteases"/>
    <property type="match status" value="1"/>
</dbReference>
<keyword evidence="4" id="KW-0378">Hydrolase</keyword>
<comment type="caution">
    <text evidence="4">The sequence shown here is derived from an EMBL/GenBank/DDBJ whole genome shotgun (WGS) entry which is preliminary data.</text>
</comment>
<evidence type="ECO:0000256" key="1">
    <source>
        <dbReference type="ARBA" id="ARBA00023157"/>
    </source>
</evidence>